<dbReference type="Proteomes" id="UP001198612">
    <property type="component" value="Unassembled WGS sequence"/>
</dbReference>
<accession>A0AAW4W5F8</accession>
<sequence>MMKEKTRGMIYMRLSSEDKTIISSGVVLAFKENSDVVFDFTEDGLKLKLRLTFKRNDDLKQTILVLTDNKNPEYIEFQCTNFSDIGTGTSQPIELGNIGGKKIYLNFWSYLDGDLNGKARTRKIEYTVYQEER</sequence>
<reference evidence="1 2" key="1">
    <citation type="submission" date="2021-10" db="EMBL/GenBank/DDBJ databases">
        <title>Anaerobic single-cell dispensing facilitates the cultivation of human gut bacteria.</title>
        <authorList>
            <person name="Afrizal A."/>
        </authorList>
    </citation>
    <scope>NUCLEOTIDE SEQUENCE [LARGE SCALE GENOMIC DNA]</scope>
    <source>
        <strain evidence="1 2">CLA-AA-H217</strain>
    </source>
</reference>
<gene>
    <name evidence="1" type="ORF">LKD40_13140</name>
</gene>
<organism evidence="1 2">
    <name type="scientific">Blautia fusiformis</name>
    <dbReference type="NCBI Taxonomy" id="2881264"/>
    <lineage>
        <taxon>Bacteria</taxon>
        <taxon>Bacillati</taxon>
        <taxon>Bacillota</taxon>
        <taxon>Clostridia</taxon>
        <taxon>Lachnospirales</taxon>
        <taxon>Lachnospiraceae</taxon>
        <taxon>Blautia</taxon>
    </lineage>
</organism>
<name>A0AAW4W5F8_9FIRM</name>
<comment type="caution">
    <text evidence="1">The sequence shown here is derived from an EMBL/GenBank/DDBJ whole genome shotgun (WGS) entry which is preliminary data.</text>
</comment>
<dbReference type="Pfam" id="PF21732">
    <property type="entry name" value="DUF6864"/>
    <property type="match status" value="1"/>
</dbReference>
<proteinExistence type="predicted"/>
<keyword evidence="2" id="KW-1185">Reference proteome</keyword>
<dbReference type="EMBL" id="JAJEQQ010000023">
    <property type="protein sequence ID" value="MCC2228738.1"/>
    <property type="molecule type" value="Genomic_DNA"/>
</dbReference>
<evidence type="ECO:0008006" key="3">
    <source>
        <dbReference type="Google" id="ProtNLM"/>
    </source>
</evidence>
<evidence type="ECO:0000313" key="2">
    <source>
        <dbReference type="Proteomes" id="UP001198612"/>
    </source>
</evidence>
<dbReference type="InterPro" id="IPR049197">
    <property type="entry name" value="DUF6864"/>
</dbReference>
<protein>
    <recommendedName>
        <fullName evidence="3">DUF1934 domain-containing protein</fullName>
    </recommendedName>
</protein>
<dbReference type="RefSeq" id="WP_227588986.1">
    <property type="nucleotide sequence ID" value="NZ_JAJEQQ010000023.1"/>
</dbReference>
<evidence type="ECO:0000313" key="1">
    <source>
        <dbReference type="EMBL" id="MCC2228738.1"/>
    </source>
</evidence>
<dbReference type="AlphaFoldDB" id="A0AAW4W5F8"/>